<organism evidence="2 3">
    <name type="scientific">Phaeodactylibacter luteus</name>
    <dbReference type="NCBI Taxonomy" id="1564516"/>
    <lineage>
        <taxon>Bacteria</taxon>
        <taxon>Pseudomonadati</taxon>
        <taxon>Bacteroidota</taxon>
        <taxon>Saprospiria</taxon>
        <taxon>Saprospirales</taxon>
        <taxon>Haliscomenobacteraceae</taxon>
        <taxon>Phaeodactylibacter</taxon>
    </lineage>
</organism>
<dbReference type="OrthoDB" id="894278at2"/>
<proteinExistence type="predicted"/>
<feature type="transmembrane region" description="Helical" evidence="1">
    <location>
        <begin position="126"/>
        <end position="147"/>
    </location>
</feature>
<keyword evidence="1" id="KW-1133">Transmembrane helix</keyword>
<accession>A0A5C6RHZ4</accession>
<evidence type="ECO:0000313" key="2">
    <source>
        <dbReference type="EMBL" id="TXB61797.1"/>
    </source>
</evidence>
<evidence type="ECO:0000256" key="1">
    <source>
        <dbReference type="SAM" id="Phobius"/>
    </source>
</evidence>
<keyword evidence="1" id="KW-0812">Transmembrane</keyword>
<reference evidence="2 3" key="1">
    <citation type="submission" date="2019-08" db="EMBL/GenBank/DDBJ databases">
        <title>Genome of Phaeodactylibacter luteus.</title>
        <authorList>
            <person name="Bowman J.P."/>
        </authorList>
    </citation>
    <scope>NUCLEOTIDE SEQUENCE [LARGE SCALE GENOMIC DNA]</scope>
    <source>
        <strain evidence="2 3">KCTC 42180</strain>
    </source>
</reference>
<evidence type="ECO:0000313" key="3">
    <source>
        <dbReference type="Proteomes" id="UP000321580"/>
    </source>
</evidence>
<feature type="transmembrane region" description="Helical" evidence="1">
    <location>
        <begin position="100"/>
        <end position="120"/>
    </location>
</feature>
<keyword evidence="1" id="KW-0472">Membrane</keyword>
<keyword evidence="3" id="KW-1185">Reference proteome</keyword>
<comment type="caution">
    <text evidence="2">The sequence shown here is derived from an EMBL/GenBank/DDBJ whole genome shotgun (WGS) entry which is preliminary data.</text>
</comment>
<dbReference type="RefSeq" id="WP_147168839.1">
    <property type="nucleotide sequence ID" value="NZ_VOOR01000045.1"/>
</dbReference>
<dbReference type="AlphaFoldDB" id="A0A5C6RHZ4"/>
<gene>
    <name evidence="2" type="ORF">FRY97_17375</name>
</gene>
<protein>
    <submittedName>
        <fullName evidence="2">Uncharacterized protein</fullName>
    </submittedName>
</protein>
<feature type="transmembrane region" description="Helical" evidence="1">
    <location>
        <begin position="71"/>
        <end position="88"/>
    </location>
</feature>
<feature type="transmembrane region" description="Helical" evidence="1">
    <location>
        <begin position="12"/>
        <end position="33"/>
    </location>
</feature>
<dbReference type="Proteomes" id="UP000321580">
    <property type="component" value="Unassembled WGS sequence"/>
</dbReference>
<sequence>MWTKTFLLPYQFKRVGWALLIPSLALGLAYLIWEPTPAFLDWTVFSLASEDGIFEGRKFFTWVENNVYDELVSLLLIISAGMVAFSVARQEDEFVQRIRLESLVWATYVNYGILLLAIVLVYGFPFFWVIVVNMFTLLLFFVVRFHWIMHRAQKQMAHEE</sequence>
<dbReference type="EMBL" id="VOOR01000045">
    <property type="protein sequence ID" value="TXB61797.1"/>
    <property type="molecule type" value="Genomic_DNA"/>
</dbReference>
<name>A0A5C6RHZ4_9BACT</name>